<evidence type="ECO:0000256" key="5">
    <source>
        <dbReference type="ARBA" id="ARBA00022829"/>
    </source>
</evidence>
<evidence type="ECO:0000256" key="6">
    <source>
        <dbReference type="ARBA" id="ARBA00023242"/>
    </source>
</evidence>
<dbReference type="KEGG" id="ppa:PAS_chr4_0640"/>
<keyword evidence="4" id="KW-0498">Mitosis</keyword>
<sequence>MEGDDTVLSNLVQSQDDSSKVQTGEESQELDSRAMSSSFQSLDLINQKLLAHAELCLESAHLLTRDAINNSTILSEYHNLVQAALHFLICITKSSGEPLSVIDKAQLFYKISVILQEETEEVDLAIQFLNKADALVSRDGLLEYMFQYESAICSLLAREGTQPKMISNFHDNCIRKFENTNSSLFIYYFKFLKAFNVTLLDKEDAYRALDTLTELSLAALQSGKPIATSPLLQLMITKTLNILLYCGRYKSFENLYQLLWEHVTPQDMPVQIHGALLLHSLIFHTINQSDWATIKSKMVLLKEFLKKDTAHWTQSFVVHIQETSSNVPVTITWASLSRFKLLIYFYSALAYLHRSADGNDRAIKLLKSCEMLISNEIAKLESKDSKVVLSFEQLQSQKMWLNYLSMATKIYQLYETFINANGVLNSKLPTDWLTESEDLPSPLKELREFIADYDAGKVSSQELVYYHRLLPKIYLILAFHFQAKGKLLRAKYFYDRILHLFSRKPHDLNDENFFEQPRAVSYAQMISGIGGIIYEPKEEQNQLYCIALLNYHKLNLYDVNKLKSDISGFSEEHSKDRDFSKKLARKKRMQMNVVQTQSQLDISLAKIINSLETQPHILLASRLISQLANLSQGSEVDAFSYEEPPEQHLYWSPILKNIAVFLKADSVSYSKEAGEEAFVKEKIKLYKQCLSLGDRAFSLDPLVLTRIIQLKEQFPIYFSEQEIQQDKVTLSNLTSSSKRTHDADVDNAGLEHELEDIKPIDNTPSKRARNE</sequence>
<dbReference type="HOGENOM" id="CLU_387817_0_0_1"/>
<dbReference type="Pfam" id="PF10345">
    <property type="entry name" value="Cohesin_load"/>
    <property type="match status" value="1"/>
</dbReference>
<accession>C4R8H4</accession>
<evidence type="ECO:0000256" key="1">
    <source>
        <dbReference type="ARBA" id="ARBA00004123"/>
    </source>
</evidence>
<feature type="compositionally biased region" description="Polar residues" evidence="8">
    <location>
        <begin position="7"/>
        <end position="25"/>
    </location>
</feature>
<dbReference type="RefSeq" id="XP_002494078.1">
    <property type="nucleotide sequence ID" value="XM_002494033.1"/>
</dbReference>
<feature type="region of interest" description="Disordered" evidence="8">
    <location>
        <begin position="1"/>
        <end position="32"/>
    </location>
</feature>
<keyword evidence="7" id="KW-0131">Cell cycle</keyword>
<evidence type="ECO:0000256" key="3">
    <source>
        <dbReference type="ARBA" id="ARBA00022618"/>
    </source>
</evidence>
<evidence type="ECO:0000256" key="8">
    <source>
        <dbReference type="SAM" id="MobiDB-lite"/>
    </source>
</evidence>
<evidence type="ECO:0000256" key="2">
    <source>
        <dbReference type="ARBA" id="ARBA00008585"/>
    </source>
</evidence>
<reference evidence="9 10" key="1">
    <citation type="journal article" date="2009" name="Nat. Biotechnol.">
        <title>Genome sequence of the recombinant protein production host Pichia pastoris.</title>
        <authorList>
            <person name="De Schutter K."/>
            <person name="Lin Y.C."/>
            <person name="Tiels P."/>
            <person name="Van Hecke A."/>
            <person name="Glinka S."/>
            <person name="Weber-Lehmann J."/>
            <person name="Rouze P."/>
            <person name="Van de Peer Y."/>
            <person name="Callewaert N."/>
        </authorList>
    </citation>
    <scope>NUCLEOTIDE SEQUENCE [LARGE SCALE GENOMIC DNA]</scope>
    <source>
        <strain evidence="10">GS115 / ATCC 20864</strain>
    </source>
</reference>
<gene>
    <name evidence="9" type="ordered locus">PAS_chr4_0640</name>
</gene>
<keyword evidence="6" id="KW-0539">Nucleus</keyword>
<organism evidence="9 10">
    <name type="scientific">Komagataella phaffii (strain GS115 / ATCC 20864)</name>
    <name type="common">Yeast</name>
    <name type="synonym">Pichia pastoris</name>
    <dbReference type="NCBI Taxonomy" id="644223"/>
    <lineage>
        <taxon>Eukaryota</taxon>
        <taxon>Fungi</taxon>
        <taxon>Dikarya</taxon>
        <taxon>Ascomycota</taxon>
        <taxon>Saccharomycotina</taxon>
        <taxon>Pichiomycetes</taxon>
        <taxon>Pichiales</taxon>
        <taxon>Pichiaceae</taxon>
        <taxon>Komagataella</taxon>
    </lineage>
</organism>
<protein>
    <submittedName>
        <fullName evidence="9">Uncharacterized protein</fullName>
    </submittedName>
</protein>
<dbReference type="GO" id="GO:0007064">
    <property type="term" value="P:mitotic sister chromatid cohesion"/>
    <property type="evidence" value="ECO:0007669"/>
    <property type="project" value="InterPro"/>
</dbReference>
<keyword evidence="5" id="KW-0159">Chromosome partition</keyword>
<dbReference type="Proteomes" id="UP000000314">
    <property type="component" value="Chromosome 4"/>
</dbReference>
<dbReference type="InParanoid" id="C4R8H4"/>
<feature type="region of interest" description="Disordered" evidence="8">
    <location>
        <begin position="733"/>
        <end position="771"/>
    </location>
</feature>
<dbReference type="SMR" id="C4R8H4"/>
<dbReference type="OrthoDB" id="5565328at2759"/>
<keyword evidence="10" id="KW-1185">Reference proteome</keyword>
<dbReference type="OMA" id="IQICARS"/>
<name>C4R8H4_KOMPG</name>
<dbReference type="EMBL" id="FN392322">
    <property type="protein sequence ID" value="CAY71899.1"/>
    <property type="molecule type" value="Genomic_DNA"/>
</dbReference>
<evidence type="ECO:0000256" key="4">
    <source>
        <dbReference type="ARBA" id="ARBA00022776"/>
    </source>
</evidence>
<evidence type="ECO:0000313" key="9">
    <source>
        <dbReference type="EMBL" id="CAY71899.1"/>
    </source>
</evidence>
<dbReference type="InterPro" id="IPR019440">
    <property type="entry name" value="MAU2"/>
</dbReference>
<dbReference type="AlphaFoldDB" id="C4R8H4"/>
<comment type="similarity">
    <text evidence="2">Belongs to the SCC4/mau-2 family.</text>
</comment>
<dbReference type="eggNOG" id="ENOG502RK5N">
    <property type="taxonomic scope" value="Eukaryota"/>
</dbReference>
<evidence type="ECO:0000313" key="10">
    <source>
        <dbReference type="Proteomes" id="UP000000314"/>
    </source>
</evidence>
<dbReference type="GO" id="GO:0051301">
    <property type="term" value="P:cell division"/>
    <property type="evidence" value="ECO:0007669"/>
    <property type="project" value="UniProtKB-KW"/>
</dbReference>
<dbReference type="GO" id="GO:0007059">
    <property type="term" value="P:chromosome segregation"/>
    <property type="evidence" value="ECO:0007669"/>
    <property type="project" value="UniProtKB-KW"/>
</dbReference>
<feature type="compositionally biased region" description="Basic and acidic residues" evidence="8">
    <location>
        <begin position="739"/>
        <end position="759"/>
    </location>
</feature>
<dbReference type="GO" id="GO:0005634">
    <property type="term" value="C:nucleus"/>
    <property type="evidence" value="ECO:0007669"/>
    <property type="project" value="UniProtKB-SubCell"/>
</dbReference>
<proteinExistence type="inferred from homology"/>
<evidence type="ECO:0000256" key="7">
    <source>
        <dbReference type="ARBA" id="ARBA00023306"/>
    </source>
</evidence>
<comment type="subcellular location">
    <subcellularLocation>
        <location evidence="1">Nucleus</location>
    </subcellularLocation>
</comment>
<keyword evidence="3" id="KW-0132">Cell division</keyword>
<dbReference type="GeneID" id="8201348"/>